<dbReference type="InterPro" id="IPR036397">
    <property type="entry name" value="RNaseH_sf"/>
</dbReference>
<protein>
    <submittedName>
        <fullName evidence="2">Uncharacterized protein</fullName>
    </submittedName>
</protein>
<name>A0AAQ3TVM0_PASNO</name>
<gene>
    <name evidence="2" type="ORF">U9M48_027839</name>
</gene>
<sequence length="222" mass="25921">MLLRCPCFAPQVWEVLEPRSTEFSSTLRQMERTIDSFTYKGSIPNAINQSRREKKLFLWLRWLPWAEFVYNTSFHSTLRDTPFRVVYGRDPPSIRSYDHGDCRVAAVAQTMAERDEFLADVRARLLQAQDVAKRSYDRHHRELSFQVGDWVWLRIRHRSPASLAGTSKGKLWPHFYGLYKVAEVIDRCCVFLHLKQGNDRPTCHNTSPPLEDSSSSSWDNAQ</sequence>
<dbReference type="EMBL" id="CP144750">
    <property type="protein sequence ID" value="WVZ80358.1"/>
    <property type="molecule type" value="Genomic_DNA"/>
</dbReference>
<proteinExistence type="predicted"/>
<accession>A0AAQ3TVM0</accession>
<dbReference type="Gene3D" id="3.30.420.10">
    <property type="entry name" value="Ribonuclease H-like superfamily/Ribonuclease H"/>
    <property type="match status" value="1"/>
</dbReference>
<dbReference type="PANTHER" id="PTHR45835">
    <property type="entry name" value="YALI0A06105P"/>
    <property type="match status" value="1"/>
</dbReference>
<evidence type="ECO:0000313" key="3">
    <source>
        <dbReference type="Proteomes" id="UP001341281"/>
    </source>
</evidence>
<evidence type="ECO:0000313" key="2">
    <source>
        <dbReference type="EMBL" id="WVZ80358.1"/>
    </source>
</evidence>
<dbReference type="AlphaFoldDB" id="A0AAQ3TVM0"/>
<organism evidence="2 3">
    <name type="scientific">Paspalum notatum var. saurae</name>
    <dbReference type="NCBI Taxonomy" id="547442"/>
    <lineage>
        <taxon>Eukaryota</taxon>
        <taxon>Viridiplantae</taxon>
        <taxon>Streptophyta</taxon>
        <taxon>Embryophyta</taxon>
        <taxon>Tracheophyta</taxon>
        <taxon>Spermatophyta</taxon>
        <taxon>Magnoliopsida</taxon>
        <taxon>Liliopsida</taxon>
        <taxon>Poales</taxon>
        <taxon>Poaceae</taxon>
        <taxon>PACMAD clade</taxon>
        <taxon>Panicoideae</taxon>
        <taxon>Andropogonodae</taxon>
        <taxon>Paspaleae</taxon>
        <taxon>Paspalinae</taxon>
        <taxon>Paspalum</taxon>
    </lineage>
</organism>
<keyword evidence="3" id="KW-1185">Reference proteome</keyword>
<dbReference type="PANTHER" id="PTHR45835:SF99">
    <property type="entry name" value="CHROMO DOMAIN-CONTAINING PROTEIN-RELATED"/>
    <property type="match status" value="1"/>
</dbReference>
<feature type="region of interest" description="Disordered" evidence="1">
    <location>
        <begin position="201"/>
        <end position="222"/>
    </location>
</feature>
<feature type="compositionally biased region" description="Low complexity" evidence="1">
    <location>
        <begin position="213"/>
        <end position="222"/>
    </location>
</feature>
<reference evidence="2 3" key="1">
    <citation type="submission" date="2024-02" db="EMBL/GenBank/DDBJ databases">
        <title>High-quality chromosome-scale genome assembly of Pensacola bahiagrass (Paspalum notatum Flugge var. saurae).</title>
        <authorList>
            <person name="Vega J.M."/>
            <person name="Podio M."/>
            <person name="Orjuela J."/>
            <person name="Siena L.A."/>
            <person name="Pessino S.C."/>
            <person name="Combes M.C."/>
            <person name="Mariac C."/>
            <person name="Albertini E."/>
            <person name="Pupilli F."/>
            <person name="Ortiz J.P.A."/>
            <person name="Leblanc O."/>
        </authorList>
    </citation>
    <scope>NUCLEOTIDE SEQUENCE [LARGE SCALE GENOMIC DNA]</scope>
    <source>
        <strain evidence="2">R1</strain>
        <tissue evidence="2">Leaf</tissue>
    </source>
</reference>
<dbReference type="Proteomes" id="UP001341281">
    <property type="component" value="Chromosome 06"/>
</dbReference>
<evidence type="ECO:0000256" key="1">
    <source>
        <dbReference type="SAM" id="MobiDB-lite"/>
    </source>
</evidence>
<dbReference type="GO" id="GO:0003676">
    <property type="term" value="F:nucleic acid binding"/>
    <property type="evidence" value="ECO:0007669"/>
    <property type="project" value="InterPro"/>
</dbReference>